<comment type="caution">
    <text evidence="1">The sequence shown here is derived from an EMBL/GenBank/DDBJ whole genome shotgun (WGS) entry which is preliminary data.</text>
</comment>
<organism evidence="1 2">
    <name type="scientific">Linum tenue</name>
    <dbReference type="NCBI Taxonomy" id="586396"/>
    <lineage>
        <taxon>Eukaryota</taxon>
        <taxon>Viridiplantae</taxon>
        <taxon>Streptophyta</taxon>
        <taxon>Embryophyta</taxon>
        <taxon>Tracheophyta</taxon>
        <taxon>Spermatophyta</taxon>
        <taxon>Magnoliopsida</taxon>
        <taxon>eudicotyledons</taxon>
        <taxon>Gunneridae</taxon>
        <taxon>Pentapetalae</taxon>
        <taxon>rosids</taxon>
        <taxon>fabids</taxon>
        <taxon>Malpighiales</taxon>
        <taxon>Linaceae</taxon>
        <taxon>Linum</taxon>
    </lineage>
</organism>
<evidence type="ECO:0000313" key="2">
    <source>
        <dbReference type="Proteomes" id="UP001154282"/>
    </source>
</evidence>
<gene>
    <name evidence="1" type="ORF">LITE_LOCUS7861</name>
</gene>
<proteinExistence type="predicted"/>
<dbReference type="EMBL" id="CAMGYJ010000003">
    <property type="protein sequence ID" value="CAI0393272.1"/>
    <property type="molecule type" value="Genomic_DNA"/>
</dbReference>
<dbReference type="AlphaFoldDB" id="A0AAV0I6J1"/>
<name>A0AAV0I6J1_9ROSI</name>
<sequence length="56" mass="6218">MESSRRPKRSLCFVMLRSPSSSLPALARCMTTAALPPRKSDLHISSFSFSISNFIT</sequence>
<reference evidence="1" key="1">
    <citation type="submission" date="2022-08" db="EMBL/GenBank/DDBJ databases">
        <authorList>
            <person name="Gutierrez-Valencia J."/>
        </authorList>
    </citation>
    <scope>NUCLEOTIDE SEQUENCE</scope>
</reference>
<keyword evidence="2" id="KW-1185">Reference proteome</keyword>
<accession>A0AAV0I6J1</accession>
<protein>
    <submittedName>
        <fullName evidence="1">Uncharacterized protein</fullName>
    </submittedName>
</protein>
<dbReference type="Proteomes" id="UP001154282">
    <property type="component" value="Unassembled WGS sequence"/>
</dbReference>
<evidence type="ECO:0000313" key="1">
    <source>
        <dbReference type="EMBL" id="CAI0393272.1"/>
    </source>
</evidence>